<feature type="compositionally biased region" description="Polar residues" evidence="5">
    <location>
        <begin position="68"/>
        <end position="93"/>
    </location>
</feature>
<dbReference type="PANTHER" id="PTHR28293:SF1">
    <property type="entry name" value="NUCLEAR RIM PROTEIN 1"/>
    <property type="match status" value="1"/>
</dbReference>
<accession>A0A066VMM1</accession>
<dbReference type="GeneID" id="25262544"/>
<dbReference type="AlphaFoldDB" id="A0A066VMM1"/>
<feature type="compositionally biased region" description="Gly residues" evidence="5">
    <location>
        <begin position="98"/>
        <end position="108"/>
    </location>
</feature>
<name>A0A066VMM1_TILAU</name>
<dbReference type="InParanoid" id="A0A066VMM1"/>
<dbReference type="Pfam" id="PF10332">
    <property type="entry name" value="DUF2418"/>
    <property type="match status" value="1"/>
</dbReference>
<evidence type="ECO:0000313" key="7">
    <source>
        <dbReference type="Proteomes" id="UP000027361"/>
    </source>
</evidence>
<reference evidence="6 7" key="1">
    <citation type="submission" date="2014-05" db="EMBL/GenBank/DDBJ databases">
        <title>Draft genome sequence of a rare smut relative, Tilletiaria anomala UBC 951.</title>
        <authorList>
            <consortium name="DOE Joint Genome Institute"/>
            <person name="Toome M."/>
            <person name="Kuo A."/>
            <person name="Henrissat B."/>
            <person name="Lipzen A."/>
            <person name="Tritt A."/>
            <person name="Yoshinaga Y."/>
            <person name="Zane M."/>
            <person name="Barry K."/>
            <person name="Grigoriev I.V."/>
            <person name="Spatafora J.W."/>
            <person name="Aimea M.C."/>
        </authorList>
    </citation>
    <scope>NUCLEOTIDE SEQUENCE [LARGE SCALE GENOMIC DNA]</scope>
    <source>
        <strain evidence="6 7">UBC 951</strain>
    </source>
</reference>
<dbReference type="OrthoDB" id="3363151at2759"/>
<keyword evidence="7" id="KW-1185">Reference proteome</keyword>
<dbReference type="GO" id="GO:0007096">
    <property type="term" value="P:regulation of exit from mitosis"/>
    <property type="evidence" value="ECO:0007669"/>
    <property type="project" value="TreeGrafter"/>
</dbReference>
<keyword evidence="4" id="KW-0472">Membrane</keyword>
<evidence type="ECO:0000256" key="3">
    <source>
        <dbReference type="ARBA" id="ARBA00022989"/>
    </source>
</evidence>
<dbReference type="Proteomes" id="UP000027361">
    <property type="component" value="Unassembled WGS sequence"/>
</dbReference>
<evidence type="ECO:0000313" key="6">
    <source>
        <dbReference type="EMBL" id="KDN42987.1"/>
    </source>
</evidence>
<comment type="caution">
    <text evidence="6">The sequence shown here is derived from an EMBL/GenBank/DDBJ whole genome shotgun (WGS) entry which is preliminary data.</text>
</comment>
<keyword evidence="2" id="KW-0812">Transmembrane</keyword>
<dbReference type="PANTHER" id="PTHR28293">
    <property type="entry name" value="NUCLEAR RIM PROTEIN 1"/>
    <property type="match status" value="1"/>
</dbReference>
<gene>
    <name evidence="6" type="ORF">K437DRAFT_225874</name>
</gene>
<dbReference type="InterPro" id="IPR018819">
    <property type="entry name" value="Nur1/Mug154"/>
</dbReference>
<dbReference type="RefSeq" id="XP_013242224.1">
    <property type="nucleotide sequence ID" value="XM_013386770.1"/>
</dbReference>
<evidence type="ECO:0000256" key="1">
    <source>
        <dbReference type="ARBA" id="ARBA00004127"/>
    </source>
</evidence>
<dbReference type="HOGENOM" id="CLU_2198823_0_0_1"/>
<protein>
    <submittedName>
        <fullName evidence="6">Uncharacterized protein</fullName>
    </submittedName>
</protein>
<evidence type="ECO:0000256" key="5">
    <source>
        <dbReference type="SAM" id="MobiDB-lite"/>
    </source>
</evidence>
<dbReference type="STRING" id="1037660.A0A066VMM1"/>
<sequence>MAGLSGQMQWVMREFQALLKDRQTISGEVMNEYEQKFVLPRAMPEVRDACVMTSEAEMIGVRDWQLRQSAPSQTPTASMDTTALQVKSASKSARQGRKTGGGESLNPW</sequence>
<evidence type="ECO:0000256" key="2">
    <source>
        <dbReference type="ARBA" id="ARBA00022692"/>
    </source>
</evidence>
<dbReference type="GO" id="GO:0043007">
    <property type="term" value="P:maintenance of rDNA"/>
    <property type="evidence" value="ECO:0007669"/>
    <property type="project" value="TreeGrafter"/>
</dbReference>
<proteinExistence type="predicted"/>
<dbReference type="EMBL" id="JMSN01000065">
    <property type="protein sequence ID" value="KDN42987.1"/>
    <property type="molecule type" value="Genomic_DNA"/>
</dbReference>
<evidence type="ECO:0000256" key="4">
    <source>
        <dbReference type="ARBA" id="ARBA00023136"/>
    </source>
</evidence>
<keyword evidence="3" id="KW-1133">Transmembrane helix</keyword>
<dbReference type="GO" id="GO:0012505">
    <property type="term" value="C:endomembrane system"/>
    <property type="evidence" value="ECO:0007669"/>
    <property type="project" value="UniProtKB-SubCell"/>
</dbReference>
<organism evidence="6 7">
    <name type="scientific">Tilletiaria anomala (strain ATCC 24038 / CBS 436.72 / UBC 951)</name>
    <dbReference type="NCBI Taxonomy" id="1037660"/>
    <lineage>
        <taxon>Eukaryota</taxon>
        <taxon>Fungi</taxon>
        <taxon>Dikarya</taxon>
        <taxon>Basidiomycota</taxon>
        <taxon>Ustilaginomycotina</taxon>
        <taxon>Exobasidiomycetes</taxon>
        <taxon>Georgefischeriales</taxon>
        <taxon>Tilletiariaceae</taxon>
        <taxon>Tilletiaria</taxon>
    </lineage>
</organism>
<feature type="region of interest" description="Disordered" evidence="5">
    <location>
        <begin position="68"/>
        <end position="108"/>
    </location>
</feature>
<comment type="subcellular location">
    <subcellularLocation>
        <location evidence="1">Endomembrane system</location>
        <topology evidence="1">Multi-pass membrane protein</topology>
    </subcellularLocation>
</comment>